<dbReference type="PANTHER" id="PTHR43433">
    <property type="entry name" value="HYDROLASE, ALPHA/BETA FOLD FAMILY PROTEIN"/>
    <property type="match status" value="1"/>
</dbReference>
<dbReference type="AlphaFoldDB" id="A0A419I5D5"/>
<dbReference type="OrthoDB" id="8957634at2"/>
<dbReference type="InterPro" id="IPR000073">
    <property type="entry name" value="AB_hydrolase_1"/>
</dbReference>
<dbReference type="EMBL" id="QZFV01000075">
    <property type="protein sequence ID" value="RJQ85976.1"/>
    <property type="molecule type" value="Genomic_DNA"/>
</dbReference>
<dbReference type="Proteomes" id="UP000285112">
    <property type="component" value="Unassembled WGS sequence"/>
</dbReference>
<accession>A0A419I5D5</accession>
<gene>
    <name evidence="2" type="ORF">D5S19_12355</name>
</gene>
<reference evidence="2 3" key="1">
    <citation type="submission" date="2018-09" db="EMBL/GenBank/DDBJ databases">
        <title>YIM PH 21725 draft genome.</title>
        <authorList>
            <person name="Miao C."/>
        </authorList>
    </citation>
    <scope>NUCLEOTIDE SEQUENCE [LARGE SCALE GENOMIC DNA]</scope>
    <source>
        <strain evidence="3">YIM PH21725</strain>
    </source>
</reference>
<comment type="caution">
    <text evidence="2">The sequence shown here is derived from an EMBL/GenBank/DDBJ whole genome shotgun (WGS) entry which is preliminary data.</text>
</comment>
<dbReference type="InterPro" id="IPR029058">
    <property type="entry name" value="AB_hydrolase_fold"/>
</dbReference>
<dbReference type="RefSeq" id="WP_120023502.1">
    <property type="nucleotide sequence ID" value="NZ_QZFV01000075.1"/>
</dbReference>
<name>A0A419I5D5_9PSEU</name>
<feature type="domain" description="AB hydrolase-1" evidence="1">
    <location>
        <begin position="24"/>
        <end position="265"/>
    </location>
</feature>
<dbReference type="Pfam" id="PF00561">
    <property type="entry name" value="Abhydrolase_1"/>
    <property type="match status" value="1"/>
</dbReference>
<dbReference type="PANTHER" id="PTHR43433:SF5">
    <property type="entry name" value="AB HYDROLASE-1 DOMAIN-CONTAINING PROTEIN"/>
    <property type="match status" value="1"/>
</dbReference>
<dbReference type="GO" id="GO:0046503">
    <property type="term" value="P:glycerolipid catabolic process"/>
    <property type="evidence" value="ECO:0007669"/>
    <property type="project" value="TreeGrafter"/>
</dbReference>
<proteinExistence type="predicted"/>
<sequence length="285" mass="30743">MTEQQIEANGLKLCFETFGDPADPPLLLVMGLAAPMIWWDDELCVQFAEAGFRVIRFDNRDVGRSSWMSGRASVTRALLLHSAPYSLGDLADDASALLDALDIEQAHVVGASMGGMVAQELAIRRPDRVRSLTSIMSTTGARFVGTPSFRAAAAMLAPAARTREEYVTRALNTFRMLGSPGYPFDEERMRARAERTYDRGVNPSGAARQLSAILSASDRTAGLRRLSLPALVVHGTKDPLVRVSGGRATARALGADLDLISGMGHDLPPQVWPRVVAGVQRIAGR</sequence>
<keyword evidence="3" id="KW-1185">Reference proteome</keyword>
<dbReference type="Gene3D" id="3.40.50.1820">
    <property type="entry name" value="alpha/beta hydrolase"/>
    <property type="match status" value="1"/>
</dbReference>
<evidence type="ECO:0000313" key="2">
    <source>
        <dbReference type="EMBL" id="RJQ85976.1"/>
    </source>
</evidence>
<protein>
    <submittedName>
        <fullName evidence="2">Alpha/beta fold hydrolase</fullName>
    </submittedName>
</protein>
<dbReference type="InterPro" id="IPR050471">
    <property type="entry name" value="AB_hydrolase"/>
</dbReference>
<dbReference type="SUPFAM" id="SSF53474">
    <property type="entry name" value="alpha/beta-Hydrolases"/>
    <property type="match status" value="1"/>
</dbReference>
<evidence type="ECO:0000259" key="1">
    <source>
        <dbReference type="Pfam" id="PF00561"/>
    </source>
</evidence>
<evidence type="ECO:0000313" key="3">
    <source>
        <dbReference type="Proteomes" id="UP000285112"/>
    </source>
</evidence>
<organism evidence="2 3">
    <name type="scientific">Amycolatopsis panacis</name>
    <dbReference type="NCBI Taxonomy" id="2340917"/>
    <lineage>
        <taxon>Bacteria</taxon>
        <taxon>Bacillati</taxon>
        <taxon>Actinomycetota</taxon>
        <taxon>Actinomycetes</taxon>
        <taxon>Pseudonocardiales</taxon>
        <taxon>Pseudonocardiaceae</taxon>
        <taxon>Amycolatopsis</taxon>
    </lineage>
</organism>
<keyword evidence="2" id="KW-0378">Hydrolase</keyword>
<dbReference type="GO" id="GO:0004806">
    <property type="term" value="F:triacylglycerol lipase activity"/>
    <property type="evidence" value="ECO:0007669"/>
    <property type="project" value="TreeGrafter"/>
</dbReference>